<name>A0A9W4HBK7_PENOL</name>
<evidence type="ECO:0000256" key="5">
    <source>
        <dbReference type="ARBA" id="ARBA00023002"/>
    </source>
</evidence>
<dbReference type="InterPro" id="IPR001128">
    <property type="entry name" value="Cyt_P450"/>
</dbReference>
<keyword evidence="9" id="KW-1133">Transmembrane helix</keyword>
<keyword evidence="4 8" id="KW-0479">Metal-binding</keyword>
<evidence type="ECO:0000256" key="3">
    <source>
        <dbReference type="ARBA" id="ARBA00022617"/>
    </source>
</evidence>
<evidence type="ECO:0000256" key="6">
    <source>
        <dbReference type="ARBA" id="ARBA00023004"/>
    </source>
</evidence>
<keyword evidence="3 8" id="KW-0349">Heme</keyword>
<gene>
    <name evidence="10" type="ORF">POLS_LOCUS1083</name>
</gene>
<proteinExistence type="inferred from homology"/>
<evidence type="ECO:0000256" key="4">
    <source>
        <dbReference type="ARBA" id="ARBA00022723"/>
    </source>
</evidence>
<keyword evidence="9" id="KW-0812">Transmembrane</keyword>
<dbReference type="PANTHER" id="PTHR46206:SF2">
    <property type="entry name" value="CYTOCHROME P450 MONOOXYGENASE AUSG-RELATED"/>
    <property type="match status" value="1"/>
</dbReference>
<organism evidence="10 11">
    <name type="scientific">Penicillium olsonii</name>
    <dbReference type="NCBI Taxonomy" id="99116"/>
    <lineage>
        <taxon>Eukaryota</taxon>
        <taxon>Fungi</taxon>
        <taxon>Dikarya</taxon>
        <taxon>Ascomycota</taxon>
        <taxon>Pezizomycotina</taxon>
        <taxon>Eurotiomycetes</taxon>
        <taxon>Eurotiomycetidae</taxon>
        <taxon>Eurotiales</taxon>
        <taxon>Aspergillaceae</taxon>
        <taxon>Penicillium</taxon>
    </lineage>
</organism>
<sequence>MKELVENPQHRLLMQTGATVVLALIFISLLLKARQKKLPLLNGRRHNEFTLSNAKSRFLFNAEELIRSGLTKTRKAFRICTDVGTHIMVSPEYANEIRNHEHLVVDNIIADLFHSDIPGFEAFRADFLNRKLLTKTLSKCLNPSLEWKEVILKPTVLRLVSRLSCRVFCGEELCDNDNWLRITEDYTVTADTTAKKLWLWPWPMRYVVHWFMPLCGILRSYLTEARQILNPIIEKRKTERLKREKVTKTEKGDMIDWLEDTADGGFYEPIAAQLVLSVAAIHTTSDMLTQVVYDVFQRPELVNDLRQELISVVREQGSFNGACLSQLKLMDSVLKESQRLKPFSLTSMHRRATENVTLSDGLEIAKGWEIEMPCLHMWDDTVYPAGQKFVPDRFLKMRQIPGQENKHQLVSTSSNHLGFGYGKYACPGRFFAAVEVKIALSHILMSYDVKLVDDAPAPHRIGVVMAANVLGRVAVRGRQPEVSL</sequence>
<protein>
    <submittedName>
        <fullName evidence="10">Uncharacterized protein</fullName>
    </submittedName>
</protein>
<dbReference type="InterPro" id="IPR002403">
    <property type="entry name" value="Cyt_P450_E_grp-IV"/>
</dbReference>
<dbReference type="Pfam" id="PF00067">
    <property type="entry name" value="p450"/>
    <property type="match status" value="1"/>
</dbReference>
<dbReference type="GO" id="GO:0043386">
    <property type="term" value="P:mycotoxin biosynthetic process"/>
    <property type="evidence" value="ECO:0007669"/>
    <property type="project" value="UniProtKB-ARBA"/>
</dbReference>
<feature type="binding site" description="axial binding residue" evidence="8">
    <location>
        <position position="426"/>
    </location>
    <ligand>
        <name>heme</name>
        <dbReference type="ChEBI" id="CHEBI:30413"/>
    </ligand>
    <ligandPart>
        <name>Fe</name>
        <dbReference type="ChEBI" id="CHEBI:18248"/>
    </ligandPart>
</feature>
<evidence type="ECO:0000256" key="8">
    <source>
        <dbReference type="PIRSR" id="PIRSR602403-1"/>
    </source>
</evidence>
<evidence type="ECO:0000313" key="10">
    <source>
        <dbReference type="EMBL" id="CAG7973134.1"/>
    </source>
</evidence>
<keyword evidence="6 8" id="KW-0408">Iron</keyword>
<dbReference type="InterPro" id="IPR036396">
    <property type="entry name" value="Cyt_P450_sf"/>
</dbReference>
<dbReference type="Gene3D" id="1.10.630.10">
    <property type="entry name" value="Cytochrome P450"/>
    <property type="match status" value="1"/>
</dbReference>
<dbReference type="Proteomes" id="UP001153618">
    <property type="component" value="Unassembled WGS sequence"/>
</dbReference>
<dbReference type="CDD" id="cd11041">
    <property type="entry name" value="CYP503A1-like"/>
    <property type="match status" value="1"/>
</dbReference>
<dbReference type="OrthoDB" id="1844152at2759"/>
<dbReference type="GO" id="GO:0004497">
    <property type="term" value="F:monooxygenase activity"/>
    <property type="evidence" value="ECO:0007669"/>
    <property type="project" value="UniProtKB-KW"/>
</dbReference>
<dbReference type="EMBL" id="CAJVOS010000009">
    <property type="protein sequence ID" value="CAG7973134.1"/>
    <property type="molecule type" value="Genomic_DNA"/>
</dbReference>
<dbReference type="SUPFAM" id="SSF48264">
    <property type="entry name" value="Cytochrome P450"/>
    <property type="match status" value="1"/>
</dbReference>
<keyword evidence="11" id="KW-1185">Reference proteome</keyword>
<comment type="similarity">
    <text evidence="2">Belongs to the cytochrome P450 family.</text>
</comment>
<evidence type="ECO:0000256" key="7">
    <source>
        <dbReference type="ARBA" id="ARBA00023033"/>
    </source>
</evidence>
<dbReference type="AlphaFoldDB" id="A0A9W4HBK7"/>
<dbReference type="GO" id="GO:0005506">
    <property type="term" value="F:iron ion binding"/>
    <property type="evidence" value="ECO:0007669"/>
    <property type="project" value="InterPro"/>
</dbReference>
<evidence type="ECO:0000256" key="2">
    <source>
        <dbReference type="ARBA" id="ARBA00010617"/>
    </source>
</evidence>
<dbReference type="GO" id="GO:0016705">
    <property type="term" value="F:oxidoreductase activity, acting on paired donors, with incorporation or reduction of molecular oxygen"/>
    <property type="evidence" value="ECO:0007669"/>
    <property type="project" value="InterPro"/>
</dbReference>
<comment type="caution">
    <text evidence="10">The sequence shown here is derived from an EMBL/GenBank/DDBJ whole genome shotgun (WGS) entry which is preliminary data.</text>
</comment>
<comment type="cofactor">
    <cofactor evidence="1 8">
        <name>heme</name>
        <dbReference type="ChEBI" id="CHEBI:30413"/>
    </cofactor>
</comment>
<reference evidence="10" key="1">
    <citation type="submission" date="2021-07" db="EMBL/GenBank/DDBJ databases">
        <authorList>
            <person name="Branca A.L. A."/>
        </authorList>
    </citation>
    <scope>NUCLEOTIDE SEQUENCE</scope>
</reference>
<keyword evidence="5" id="KW-0560">Oxidoreductase</keyword>
<dbReference type="PANTHER" id="PTHR46206">
    <property type="entry name" value="CYTOCHROME P450"/>
    <property type="match status" value="1"/>
</dbReference>
<keyword evidence="9" id="KW-0472">Membrane</keyword>
<evidence type="ECO:0000313" key="11">
    <source>
        <dbReference type="Proteomes" id="UP001153618"/>
    </source>
</evidence>
<evidence type="ECO:0000256" key="9">
    <source>
        <dbReference type="SAM" id="Phobius"/>
    </source>
</evidence>
<keyword evidence="7" id="KW-0503">Monooxygenase</keyword>
<evidence type="ECO:0000256" key="1">
    <source>
        <dbReference type="ARBA" id="ARBA00001971"/>
    </source>
</evidence>
<dbReference type="GO" id="GO:0020037">
    <property type="term" value="F:heme binding"/>
    <property type="evidence" value="ECO:0007669"/>
    <property type="project" value="InterPro"/>
</dbReference>
<feature type="transmembrane region" description="Helical" evidence="9">
    <location>
        <begin position="12"/>
        <end position="31"/>
    </location>
</feature>
<dbReference type="PRINTS" id="PR00465">
    <property type="entry name" value="EP450IV"/>
</dbReference>
<accession>A0A9W4HBK7</accession>